<evidence type="ECO:0000313" key="3">
    <source>
        <dbReference type="Proteomes" id="UP000324705"/>
    </source>
</evidence>
<accession>A0A9R0VFR0</accession>
<dbReference type="PANTHER" id="PTHR27006">
    <property type="entry name" value="PROMASTIGOTE SURFACE ANTIGEN PROTEIN PSA"/>
    <property type="match status" value="1"/>
</dbReference>
<dbReference type="PANTHER" id="PTHR27006:SF571">
    <property type="entry name" value="PROTEIN KINASE DOMAIN-CONTAINING PROTEIN"/>
    <property type="match status" value="1"/>
</dbReference>
<evidence type="ECO:0000259" key="1">
    <source>
        <dbReference type="Pfam" id="PF07714"/>
    </source>
</evidence>
<proteinExistence type="predicted"/>
<dbReference type="Pfam" id="PF07714">
    <property type="entry name" value="PK_Tyr_Ser-Thr"/>
    <property type="match status" value="1"/>
</dbReference>
<protein>
    <recommendedName>
        <fullName evidence="1">Serine-threonine/tyrosine-protein kinase catalytic domain-containing protein</fullName>
    </recommendedName>
</protein>
<dbReference type="GO" id="GO:0004672">
    <property type="term" value="F:protein kinase activity"/>
    <property type="evidence" value="ECO:0007669"/>
    <property type="project" value="InterPro"/>
</dbReference>
<gene>
    <name evidence="2" type="ORF">TRITD_3Av1G001260</name>
</gene>
<dbReference type="AlphaFoldDB" id="A0A9R0VFR0"/>
<organism evidence="2 3">
    <name type="scientific">Triticum turgidum subsp. durum</name>
    <name type="common">Durum wheat</name>
    <name type="synonym">Triticum durum</name>
    <dbReference type="NCBI Taxonomy" id="4567"/>
    <lineage>
        <taxon>Eukaryota</taxon>
        <taxon>Viridiplantae</taxon>
        <taxon>Streptophyta</taxon>
        <taxon>Embryophyta</taxon>
        <taxon>Tracheophyta</taxon>
        <taxon>Spermatophyta</taxon>
        <taxon>Magnoliopsida</taxon>
        <taxon>Liliopsida</taxon>
        <taxon>Poales</taxon>
        <taxon>Poaceae</taxon>
        <taxon>BOP clade</taxon>
        <taxon>Pooideae</taxon>
        <taxon>Triticodae</taxon>
        <taxon>Triticeae</taxon>
        <taxon>Triticinae</taxon>
        <taxon>Triticum</taxon>
    </lineage>
</organism>
<evidence type="ECO:0000313" key="2">
    <source>
        <dbReference type="EMBL" id="VAH55402.1"/>
    </source>
</evidence>
<name>A0A9R0VFR0_TRITD</name>
<dbReference type="FunFam" id="1.10.510.10:FF:001722">
    <property type="entry name" value="G-type lectin S-receptor-like serine/threonine-protein kinase B120"/>
    <property type="match status" value="1"/>
</dbReference>
<dbReference type="Proteomes" id="UP000324705">
    <property type="component" value="Chromosome 3A"/>
</dbReference>
<dbReference type="Gene3D" id="1.10.510.10">
    <property type="entry name" value="Transferase(Phosphotransferase) domain 1"/>
    <property type="match status" value="1"/>
</dbReference>
<feature type="domain" description="Serine-threonine/tyrosine-protein kinase catalytic" evidence="1">
    <location>
        <begin position="12"/>
        <end position="115"/>
    </location>
</feature>
<dbReference type="Gramene" id="TRITD3Av1G001260.3">
    <property type="protein sequence ID" value="TRITD3Av1G001260.3"/>
    <property type="gene ID" value="TRITD3Av1G001260"/>
</dbReference>
<dbReference type="EMBL" id="LT934115">
    <property type="protein sequence ID" value="VAH55402.1"/>
    <property type="molecule type" value="Genomic_DNA"/>
</dbReference>
<reference evidence="2 3" key="1">
    <citation type="submission" date="2017-09" db="EMBL/GenBank/DDBJ databases">
        <authorList>
            <consortium name="International Durum Wheat Genome Sequencing Consortium (IDWGSC)"/>
            <person name="Milanesi L."/>
        </authorList>
    </citation>
    <scope>NUCLEOTIDE SEQUENCE [LARGE SCALE GENOMIC DNA]</scope>
    <source>
        <strain evidence="3">cv. Svevo</strain>
    </source>
</reference>
<dbReference type="InterPro" id="IPR001245">
    <property type="entry name" value="Ser-Thr/Tyr_kinase_cat_dom"/>
</dbReference>
<sequence>MQTHNASWEHSKSGYMAPEYAMEGIFSTKSDVYSFGVLVLEVVTGIKRSSNSNIMDFPSLTVYSWNMWKEGKTEELVDSSIMNTHSLDEVFLCDHVALLCVQENPDDRPCISSIVFVLENGSSTLPTPNRPAYFMRQSVPMEQIIDDIQNSGNSFTVTEIHGR</sequence>
<keyword evidence="3" id="KW-1185">Reference proteome</keyword>
<dbReference type="InterPro" id="IPR011009">
    <property type="entry name" value="Kinase-like_dom_sf"/>
</dbReference>
<dbReference type="SUPFAM" id="SSF56112">
    <property type="entry name" value="Protein kinase-like (PK-like)"/>
    <property type="match status" value="1"/>
</dbReference>